<accession>A0A1W1XW55</accession>
<evidence type="ECO:0000256" key="2">
    <source>
        <dbReference type="ARBA" id="ARBA00022692"/>
    </source>
</evidence>
<protein>
    <submittedName>
        <fullName evidence="8">Putative membrane protein</fullName>
    </submittedName>
</protein>
<dbReference type="Pfam" id="PF12698">
    <property type="entry name" value="ABC2_membrane_3"/>
    <property type="match status" value="1"/>
</dbReference>
<evidence type="ECO:0000313" key="9">
    <source>
        <dbReference type="Proteomes" id="UP000192468"/>
    </source>
</evidence>
<feature type="transmembrane region" description="Helical" evidence="6">
    <location>
        <begin position="593"/>
        <end position="612"/>
    </location>
</feature>
<feature type="coiled-coil region" evidence="5">
    <location>
        <begin position="183"/>
        <end position="245"/>
    </location>
</feature>
<dbReference type="InterPro" id="IPR013525">
    <property type="entry name" value="ABC2_TM"/>
</dbReference>
<dbReference type="NCBIfam" id="TIGR03062">
    <property type="entry name" value="pip_yhgE_Cterm"/>
    <property type="match status" value="1"/>
</dbReference>
<dbReference type="EMBL" id="FWXH01000019">
    <property type="protein sequence ID" value="SMC27781.1"/>
    <property type="molecule type" value="Genomic_DNA"/>
</dbReference>
<evidence type="ECO:0000256" key="6">
    <source>
        <dbReference type="SAM" id="Phobius"/>
    </source>
</evidence>
<dbReference type="AlphaFoldDB" id="A0A1W1XW55"/>
<evidence type="ECO:0000256" key="1">
    <source>
        <dbReference type="ARBA" id="ARBA00004141"/>
    </source>
</evidence>
<reference evidence="8 9" key="1">
    <citation type="submission" date="2017-04" db="EMBL/GenBank/DDBJ databases">
        <authorList>
            <person name="Afonso C.L."/>
            <person name="Miller P.J."/>
            <person name="Scott M.A."/>
            <person name="Spackman E."/>
            <person name="Goraichik I."/>
            <person name="Dimitrov K.M."/>
            <person name="Suarez D.L."/>
            <person name="Swayne D.E."/>
        </authorList>
    </citation>
    <scope>NUCLEOTIDE SEQUENCE [LARGE SCALE GENOMIC DNA]</scope>
    <source>
        <strain evidence="8 9">DSM 12555</strain>
    </source>
</reference>
<evidence type="ECO:0000256" key="3">
    <source>
        <dbReference type="ARBA" id="ARBA00022989"/>
    </source>
</evidence>
<feature type="domain" description="ABC-2 type transporter transmembrane" evidence="7">
    <location>
        <begin position="342"/>
        <end position="698"/>
    </location>
</feature>
<feature type="transmembrane region" description="Helical" evidence="6">
    <location>
        <begin position="682"/>
        <end position="698"/>
    </location>
</feature>
<gene>
    <name evidence="8" type="ORF">SAMN02745134_03302</name>
</gene>
<dbReference type="Gene3D" id="3.40.1710.10">
    <property type="entry name" value="abc type-2 transporter like domain"/>
    <property type="match status" value="1"/>
</dbReference>
<evidence type="ECO:0000256" key="4">
    <source>
        <dbReference type="ARBA" id="ARBA00023136"/>
    </source>
</evidence>
<evidence type="ECO:0000313" key="8">
    <source>
        <dbReference type="EMBL" id="SMC27781.1"/>
    </source>
</evidence>
<dbReference type="InterPro" id="IPR017501">
    <property type="entry name" value="Phage_infect_YhgE_C"/>
</dbReference>
<evidence type="ECO:0000256" key="5">
    <source>
        <dbReference type="SAM" id="Coils"/>
    </source>
</evidence>
<proteinExistence type="predicted"/>
<keyword evidence="3 6" id="KW-1133">Transmembrane helix</keyword>
<dbReference type="NCBIfam" id="TIGR03061">
    <property type="entry name" value="pip_yhgE_Nterm"/>
    <property type="match status" value="1"/>
</dbReference>
<dbReference type="PANTHER" id="PTHR43077:SF10">
    <property type="entry name" value="TRANSPORT PERMEASE PROTEIN"/>
    <property type="match status" value="1"/>
</dbReference>
<feature type="transmembrane region" description="Helical" evidence="6">
    <location>
        <begin position="524"/>
        <end position="543"/>
    </location>
</feature>
<feature type="coiled-coil region" evidence="5">
    <location>
        <begin position="453"/>
        <end position="480"/>
    </location>
</feature>
<evidence type="ECO:0000259" key="7">
    <source>
        <dbReference type="Pfam" id="PF12698"/>
    </source>
</evidence>
<dbReference type="GO" id="GO:0016020">
    <property type="term" value="C:membrane"/>
    <property type="evidence" value="ECO:0007669"/>
    <property type="project" value="UniProtKB-SubCell"/>
</dbReference>
<name>A0A1W1XW55_9CLOT</name>
<dbReference type="RefSeq" id="WP_084117326.1">
    <property type="nucleotide sequence ID" value="NZ_FWXH01000019.1"/>
</dbReference>
<dbReference type="STRING" id="1121291.SAMN02745134_03302"/>
<dbReference type="GO" id="GO:0140359">
    <property type="term" value="F:ABC-type transporter activity"/>
    <property type="evidence" value="ECO:0007669"/>
    <property type="project" value="InterPro"/>
</dbReference>
<dbReference type="Proteomes" id="UP000192468">
    <property type="component" value="Unassembled WGS sequence"/>
</dbReference>
<dbReference type="PANTHER" id="PTHR43077">
    <property type="entry name" value="TRANSPORT PERMEASE YVFS-RELATED"/>
    <property type="match status" value="1"/>
</dbReference>
<comment type="subcellular location">
    <subcellularLocation>
        <location evidence="1">Membrane</location>
        <topology evidence="1">Multi-pass membrane protein</topology>
    </subcellularLocation>
</comment>
<sequence>MKKIFRVFLRDLKNIKKNPAAIIIMAGLCVLPSLYAWINIEACWNPYANTGNIPIAVVNDDEGADFNGKKVNVGDQIIEELKKNKSIHWVFVDQWQGNYGLNEGKYYALLDIPNNFSSGLVSLTTTTPEKPAIIYRSNEKLNAIASKITNAAKDKVAKELKTNFVGTVARESLKTLNSASGSLKVNKSNLLQLKETLNEASKNVTDTQKYIGSASSSSVSLQQYLSSLQNTLPKITDQINNLQNATDSSKTLVSATKQTVNTTSNELNNDMVQIQSTNGQIQNLLSKLKDENNSTDTTGMVDTVNELVNLCSSLDNIINSDIKYLQSINQTAPNTAINSLINSLKGLDVLVVNEQNSLSKLKTVIGSGASKDSINNNIDSLSSLSNGISSSMLTTSNNFYSTTLPVLNNIGDNLDNSLDDINSLLQTTKVIVPQLNALASFGISTSKLSVSEANELNAKLSTLLSELNDLSGKMNTLSDQDLDQIINLLNMNADELSSFISSPLDVKEVDVYGEGIFGVGLTPFYSVLAIWVGALLLCSLLTTEYKNIAHGEHLNMWEEHFGKMLLFLITSFFQSTIITLGDKYILGVKPENMLLMLGFAWVSSITFTFIIFNLVSIFGNVGKALAVVMMVFQIAGAGGIYPIQTNPRIFGILQPFWPFTYAIDGFREAIAGPIWSNVYKNFIALGYFILFFFVFTILKKPFHKLTEAMHHKFNESGL</sequence>
<keyword evidence="5" id="KW-0175">Coiled coil</keyword>
<keyword evidence="9" id="KW-1185">Reference proteome</keyword>
<feature type="transmembrane region" description="Helical" evidence="6">
    <location>
        <begin position="20"/>
        <end position="38"/>
    </location>
</feature>
<dbReference type="InterPro" id="IPR051328">
    <property type="entry name" value="T7SS_ABC-Transporter"/>
</dbReference>
<keyword evidence="2 6" id="KW-0812">Transmembrane</keyword>
<dbReference type="OrthoDB" id="9811483at2"/>
<feature type="transmembrane region" description="Helical" evidence="6">
    <location>
        <begin position="564"/>
        <end position="581"/>
    </location>
</feature>
<dbReference type="InterPro" id="IPR017500">
    <property type="entry name" value="Phage_infect_YhgE_N"/>
</dbReference>
<feature type="transmembrane region" description="Helical" evidence="6">
    <location>
        <begin position="624"/>
        <end position="643"/>
    </location>
</feature>
<keyword evidence="4 6" id="KW-0472">Membrane</keyword>
<organism evidence="8 9">
    <name type="scientific">Clostridium acidisoli DSM 12555</name>
    <dbReference type="NCBI Taxonomy" id="1121291"/>
    <lineage>
        <taxon>Bacteria</taxon>
        <taxon>Bacillati</taxon>
        <taxon>Bacillota</taxon>
        <taxon>Clostridia</taxon>
        <taxon>Eubacteriales</taxon>
        <taxon>Clostridiaceae</taxon>
        <taxon>Clostridium</taxon>
    </lineage>
</organism>